<sequence>MANHSTPPMELPTAVANELAGYMRSALFAPLSSNITHLRTECETTMQNQKDILQDSQAQISTVIEPTAERLIPVAEELKDVYRQIDLLESLLLKTSDNIKQITHKVEATEAALRKDERALNEGKPLHMWKEQEQVLIFRAKDYVENGRLKELGSGSASGSRSPVRPGTPLVKAS</sequence>
<accession>U4LPE5</accession>
<evidence type="ECO:0000256" key="1">
    <source>
        <dbReference type="SAM" id="MobiDB-lite"/>
    </source>
</evidence>
<dbReference type="OMA" id="THLRTEC"/>
<proteinExistence type="predicted"/>
<keyword evidence="3" id="KW-1185">Reference proteome</keyword>
<dbReference type="AlphaFoldDB" id="U4LPE5"/>
<gene>
    <name evidence="2" type="ORF">PCON_03148</name>
</gene>
<dbReference type="OrthoDB" id="5363319at2759"/>
<evidence type="ECO:0000313" key="3">
    <source>
        <dbReference type="Proteomes" id="UP000018144"/>
    </source>
</evidence>
<dbReference type="eggNOG" id="ENOG502T1IE">
    <property type="taxonomic scope" value="Eukaryota"/>
</dbReference>
<protein>
    <submittedName>
        <fullName evidence="2">Uncharacterized protein</fullName>
    </submittedName>
</protein>
<dbReference type="Proteomes" id="UP000018144">
    <property type="component" value="Unassembled WGS sequence"/>
</dbReference>
<organism evidence="2 3">
    <name type="scientific">Pyronema omphalodes (strain CBS 100304)</name>
    <name type="common">Pyronema confluens</name>
    <dbReference type="NCBI Taxonomy" id="1076935"/>
    <lineage>
        <taxon>Eukaryota</taxon>
        <taxon>Fungi</taxon>
        <taxon>Dikarya</taxon>
        <taxon>Ascomycota</taxon>
        <taxon>Pezizomycotina</taxon>
        <taxon>Pezizomycetes</taxon>
        <taxon>Pezizales</taxon>
        <taxon>Pyronemataceae</taxon>
        <taxon>Pyronema</taxon>
    </lineage>
</organism>
<name>U4LPE5_PYROM</name>
<feature type="region of interest" description="Disordered" evidence="1">
    <location>
        <begin position="151"/>
        <end position="174"/>
    </location>
</feature>
<evidence type="ECO:0000313" key="2">
    <source>
        <dbReference type="EMBL" id="CCX16505.1"/>
    </source>
</evidence>
<reference evidence="2 3" key="1">
    <citation type="journal article" date="2013" name="PLoS Genet.">
        <title>The genome and development-dependent transcriptomes of Pyronema confluens: a window into fungal evolution.</title>
        <authorList>
            <person name="Traeger S."/>
            <person name="Altegoer F."/>
            <person name="Freitag M."/>
            <person name="Gabaldon T."/>
            <person name="Kempken F."/>
            <person name="Kumar A."/>
            <person name="Marcet-Houben M."/>
            <person name="Poggeler S."/>
            <person name="Stajich J.E."/>
            <person name="Nowrousian M."/>
        </authorList>
    </citation>
    <scope>NUCLEOTIDE SEQUENCE [LARGE SCALE GENOMIC DNA]</scope>
    <source>
        <strain evidence="3">CBS 100304</strain>
        <tissue evidence="2">Vegetative mycelium</tissue>
    </source>
</reference>
<dbReference type="EMBL" id="HF936418">
    <property type="protein sequence ID" value="CCX16505.1"/>
    <property type="molecule type" value="Genomic_DNA"/>
</dbReference>